<name>A0ABY3UPT0_MYCLN</name>
<accession>A0ABY3UPT0</accession>
<sequence>MTEKPLAHSVHLAVDAQRCHSFGLCVALLPHVFVVPPGSPTVILLKTSVDERDRADLEEVVRQCPTQAISIVEGP</sequence>
<reference evidence="1" key="1">
    <citation type="submission" date="2022-08" db="EMBL/GenBank/DDBJ databases">
        <title>Complete genome sequence of 14 non-tuberculosis mycobacteria type-strains.</title>
        <authorList>
            <person name="Igarashi Y."/>
            <person name="Osugi A."/>
            <person name="Mitarai S."/>
        </authorList>
    </citation>
    <scope>NUCLEOTIDE SEQUENCE</scope>
    <source>
        <strain evidence="1">ATCC 51985</strain>
    </source>
</reference>
<gene>
    <name evidence="1" type="ORF">MJO58_22495</name>
</gene>
<organism evidence="1 2">
    <name type="scientific">Mycobacterium lentiflavum</name>
    <dbReference type="NCBI Taxonomy" id="141349"/>
    <lineage>
        <taxon>Bacteria</taxon>
        <taxon>Bacillati</taxon>
        <taxon>Actinomycetota</taxon>
        <taxon>Actinomycetes</taxon>
        <taxon>Mycobacteriales</taxon>
        <taxon>Mycobacteriaceae</taxon>
        <taxon>Mycobacterium</taxon>
        <taxon>Mycobacterium simiae complex</taxon>
    </lineage>
</organism>
<proteinExistence type="predicted"/>
<evidence type="ECO:0000313" key="1">
    <source>
        <dbReference type="EMBL" id="ULP41588.1"/>
    </source>
</evidence>
<dbReference type="Gene3D" id="3.30.70.20">
    <property type="match status" value="1"/>
</dbReference>
<keyword evidence="2" id="KW-1185">Reference proteome</keyword>
<dbReference type="EMBL" id="CP092423">
    <property type="protein sequence ID" value="ULP41588.1"/>
    <property type="molecule type" value="Genomic_DNA"/>
</dbReference>
<evidence type="ECO:0000313" key="2">
    <source>
        <dbReference type="Proteomes" id="UP001055171"/>
    </source>
</evidence>
<protein>
    <submittedName>
        <fullName evidence="1">Ferredoxin</fullName>
    </submittedName>
</protein>
<dbReference type="SUPFAM" id="SSF54862">
    <property type="entry name" value="4Fe-4S ferredoxins"/>
    <property type="match status" value="1"/>
</dbReference>
<dbReference type="RefSeq" id="WP_239721030.1">
    <property type="nucleotide sequence ID" value="NZ_CP092423.2"/>
</dbReference>
<dbReference type="Proteomes" id="UP001055171">
    <property type="component" value="Chromosome"/>
</dbReference>
<dbReference type="Pfam" id="PF13459">
    <property type="entry name" value="Fer4_15"/>
    <property type="match status" value="1"/>
</dbReference>